<feature type="region of interest" description="Disordered" evidence="1">
    <location>
        <begin position="127"/>
        <end position="158"/>
    </location>
</feature>
<feature type="compositionally biased region" description="Basic and acidic residues" evidence="1">
    <location>
        <begin position="793"/>
        <end position="812"/>
    </location>
</feature>
<feature type="compositionally biased region" description="Basic and acidic residues" evidence="1">
    <location>
        <begin position="550"/>
        <end position="565"/>
    </location>
</feature>
<feature type="compositionally biased region" description="Basic and acidic residues" evidence="1">
    <location>
        <begin position="1130"/>
        <end position="1146"/>
    </location>
</feature>
<keyword evidence="4" id="KW-1185">Reference proteome</keyword>
<name>A0A9D3MGK7_ANGAN</name>
<feature type="compositionally biased region" description="Acidic residues" evidence="1">
    <location>
        <begin position="366"/>
        <end position="389"/>
    </location>
</feature>
<feature type="compositionally biased region" description="Basic and acidic residues" evidence="1">
    <location>
        <begin position="422"/>
        <end position="450"/>
    </location>
</feature>
<dbReference type="Pfam" id="PF15257">
    <property type="entry name" value="DUF4590"/>
    <property type="match status" value="1"/>
</dbReference>
<feature type="compositionally biased region" description="Basic and acidic residues" evidence="1">
    <location>
        <begin position="701"/>
        <end position="712"/>
    </location>
</feature>
<evidence type="ECO:0000256" key="1">
    <source>
        <dbReference type="SAM" id="MobiDB-lite"/>
    </source>
</evidence>
<protein>
    <recommendedName>
        <fullName evidence="2">DUF4590 domain-containing protein</fullName>
    </recommendedName>
</protein>
<feature type="compositionally biased region" description="Polar residues" evidence="1">
    <location>
        <begin position="567"/>
        <end position="579"/>
    </location>
</feature>
<feature type="domain" description="DUF4590" evidence="2">
    <location>
        <begin position="190"/>
        <end position="302"/>
    </location>
</feature>
<feature type="compositionally biased region" description="Acidic residues" evidence="1">
    <location>
        <begin position="1036"/>
        <end position="1048"/>
    </location>
</feature>
<evidence type="ECO:0000259" key="2">
    <source>
        <dbReference type="Pfam" id="PF15257"/>
    </source>
</evidence>
<feature type="compositionally biased region" description="Acidic residues" evidence="1">
    <location>
        <begin position="874"/>
        <end position="885"/>
    </location>
</feature>
<evidence type="ECO:0000313" key="4">
    <source>
        <dbReference type="Proteomes" id="UP001044222"/>
    </source>
</evidence>
<feature type="compositionally biased region" description="Acidic residues" evidence="1">
    <location>
        <begin position="957"/>
        <end position="967"/>
    </location>
</feature>
<dbReference type="InterPro" id="IPR048257">
    <property type="entry name" value="DUF4590"/>
</dbReference>
<accession>A0A9D3MGK7</accession>
<dbReference type="Proteomes" id="UP001044222">
    <property type="component" value="Chromosome 6"/>
</dbReference>
<sequence>MFQKAQRRYCALDISEATTRAPEQTRSAFWDRGGAVRVLLITRLLPAQFSPGRRQRPVRLQPLYSNSTTASTQRAPHCCRCKDSSDDTEPYRCSTLNRETRRHGTMPEFTSGISPYRLPVINNYVMPIPPPANRSERSSKGTTNGRTRGRSLRPTTAPDVPAVTKVSRFHKTAVHSNVSVTMTFYGKVVHLIPDTVDRRDEVRVFQQHCGGENVCVYRGKLAEGEAFQFVSRRHLGFPFSLTFFLNGMQVERLSSCCEFRHRRGSRLGGKRGQFGFTVVDGASPCYKCIIALGLDKKPTPPPRRLHSDTGTADTAGSSSLQMAVVSRKARAEEAVEHPQSRPESRLGQAEHHAMESEAQEVHPEENEQGAQDDYEEDFEEEDERVDEDAEKTRACALVNGVSSCPSQEGGDSHSDSKEDEVQDHHEREDDDECRYSDSEAEEEKAKEKKSASVSSGSISPFSSSRKEDPDSEAEEVKEAIKDSGVDPYSGADYPTELGRNGQAVQDPKTGQGGDTTAPALRDKPKEEEHLALGAAGNTKDQPDAYSHPTSMRELDSETQEVHGSDASEASLQESDSTMPSEEKEATKWSGAKPEKDTGETQSAKSVQEKLTAAVSKETHISSELEMSDSSSDGDEPPTIDPDRTPEPDQTDTGVEAAAVAKKRNAEERAVSSDGALNISTVDPTPQEGELGTLEMGGEQEADQRTEEARPDMEVEEAAALGDRDLRSEEPMKKGEESEGEAQKSGNSSTGTDSQADCAETETVGLAAGEGDRTDQMAEDSGTLTEAPDLKAQVMEEKKVKEHETEKGQKEGTESTASTEATAFVLEKQDVKAEDTGEDEEMVEKAEDTEALSDVAVTVAGTRAEHPTETAEISNAEEDTEAEQETTDSANGEAEMMDGGKDRAEGENEEEAETPAEKPKDEVEEEDGGEAQTGTGDTDSKTEMTDDANNEKVATMLEDSEAADIPVEEAEKISWGTNATEKENTEGESSVGEKDKGLEGESKAAELLEEMSAKEKEPVRYTEAEANGLETQIKEGEMEEMESTGEAIEEAPVGVVPKREIDEEPTVDQKLGGKSRPGETNMTPASAQEAETLPEETLDMTEGTLLEVECTERSIKNGDTVDQGEGEEAVESSRPRTMAHPDERDLLNTETGGLEVETETEVPGDGIDVFKGDADMKEEEQKVRAAVGPGVGTTPEENEVNIDTTGLPDESPSQSKLQEKTGWLNQMSQALDSSQNQKITGQVTRPHN</sequence>
<dbReference type="EMBL" id="JAFIRN010000006">
    <property type="protein sequence ID" value="KAG5847641.1"/>
    <property type="molecule type" value="Genomic_DNA"/>
</dbReference>
<feature type="compositionally biased region" description="Basic and acidic residues" evidence="1">
    <location>
        <begin position="979"/>
        <end position="1022"/>
    </location>
</feature>
<feature type="compositionally biased region" description="Low complexity" evidence="1">
    <location>
        <begin position="686"/>
        <end position="698"/>
    </location>
</feature>
<organism evidence="3 4">
    <name type="scientific">Anguilla anguilla</name>
    <name type="common">European freshwater eel</name>
    <name type="synonym">Muraena anguilla</name>
    <dbReference type="NCBI Taxonomy" id="7936"/>
    <lineage>
        <taxon>Eukaryota</taxon>
        <taxon>Metazoa</taxon>
        <taxon>Chordata</taxon>
        <taxon>Craniata</taxon>
        <taxon>Vertebrata</taxon>
        <taxon>Euteleostomi</taxon>
        <taxon>Actinopterygii</taxon>
        <taxon>Neopterygii</taxon>
        <taxon>Teleostei</taxon>
        <taxon>Anguilliformes</taxon>
        <taxon>Anguillidae</taxon>
        <taxon>Anguilla</taxon>
    </lineage>
</organism>
<feature type="compositionally biased region" description="Polar residues" evidence="1">
    <location>
        <begin position="743"/>
        <end position="754"/>
    </location>
</feature>
<reference evidence="3" key="1">
    <citation type="submission" date="2021-01" db="EMBL/GenBank/DDBJ databases">
        <title>A chromosome-scale assembly of European eel, Anguilla anguilla.</title>
        <authorList>
            <person name="Henkel C."/>
            <person name="Jong-Raadsen S.A."/>
            <person name="Dufour S."/>
            <person name="Weltzien F.-A."/>
            <person name="Palstra A.P."/>
            <person name="Pelster B."/>
            <person name="Spaink H.P."/>
            <person name="Van Den Thillart G.E."/>
            <person name="Jansen H."/>
            <person name="Zahm M."/>
            <person name="Klopp C."/>
            <person name="Cedric C."/>
            <person name="Louis A."/>
            <person name="Berthelot C."/>
            <person name="Parey E."/>
            <person name="Roest Crollius H."/>
            <person name="Montfort J."/>
            <person name="Robinson-Rechavi M."/>
            <person name="Bucao C."/>
            <person name="Bouchez O."/>
            <person name="Gislard M."/>
            <person name="Lluch J."/>
            <person name="Milhes M."/>
            <person name="Lampietro C."/>
            <person name="Lopez Roques C."/>
            <person name="Donnadieu C."/>
            <person name="Braasch I."/>
            <person name="Desvignes T."/>
            <person name="Postlethwait J."/>
            <person name="Bobe J."/>
            <person name="Guiguen Y."/>
            <person name="Dirks R."/>
        </authorList>
    </citation>
    <scope>NUCLEOTIDE SEQUENCE</scope>
    <source>
        <strain evidence="3">Tag_6206</strain>
        <tissue evidence="3">Liver</tissue>
    </source>
</reference>
<gene>
    <name evidence="3" type="ORF">ANANG_G00128310</name>
</gene>
<proteinExistence type="predicted"/>
<feature type="compositionally biased region" description="Polar residues" evidence="1">
    <location>
        <begin position="1222"/>
        <end position="1247"/>
    </location>
</feature>
<feature type="compositionally biased region" description="Basic and acidic residues" evidence="1">
    <location>
        <begin position="520"/>
        <end position="530"/>
    </location>
</feature>
<feature type="compositionally biased region" description="Basic and acidic residues" evidence="1">
    <location>
        <begin position="721"/>
        <end position="736"/>
    </location>
</feature>
<comment type="caution">
    <text evidence="3">The sequence shown here is derived from an EMBL/GenBank/DDBJ whole genome shotgun (WGS) entry which is preliminary data.</text>
</comment>
<feature type="region of interest" description="Disordered" evidence="1">
    <location>
        <begin position="297"/>
        <end position="1247"/>
    </location>
</feature>
<dbReference type="PANTHER" id="PTHR23034:SF2">
    <property type="entry name" value="GLUTAMATE-RICH PROTEIN 3"/>
    <property type="match status" value="1"/>
</dbReference>
<dbReference type="AlphaFoldDB" id="A0A9D3MGK7"/>
<dbReference type="InterPro" id="IPR027962">
    <property type="entry name" value="ERICH3"/>
</dbReference>
<feature type="compositionally biased region" description="Basic and acidic residues" evidence="1">
    <location>
        <begin position="329"/>
        <end position="365"/>
    </location>
</feature>
<feature type="compositionally biased region" description="Polar residues" evidence="1">
    <location>
        <begin position="308"/>
        <end position="321"/>
    </location>
</feature>
<feature type="compositionally biased region" description="Basic and acidic residues" evidence="1">
    <location>
        <begin position="464"/>
        <end position="484"/>
    </location>
</feature>
<evidence type="ECO:0000313" key="3">
    <source>
        <dbReference type="EMBL" id="KAG5847641.1"/>
    </source>
</evidence>
<feature type="compositionally biased region" description="Low complexity" evidence="1">
    <location>
        <begin position="813"/>
        <end position="822"/>
    </location>
</feature>
<dbReference type="PANTHER" id="PTHR23034">
    <property type="entry name" value="GLUTAMATE-RICH PROTEIN 3"/>
    <property type="match status" value="1"/>
</dbReference>
<feature type="compositionally biased region" description="Low complexity" evidence="1">
    <location>
        <begin position="451"/>
        <end position="463"/>
    </location>
</feature>
<feature type="compositionally biased region" description="Basic and acidic residues" evidence="1">
    <location>
        <begin position="580"/>
        <end position="598"/>
    </location>
</feature>
<feature type="compositionally biased region" description="Basic and acidic residues" evidence="1">
    <location>
        <begin position="1167"/>
        <end position="1182"/>
    </location>
</feature>